<organism evidence="2 3">
    <name type="scientific">Xylanimonas allomyrinae</name>
    <dbReference type="NCBI Taxonomy" id="2509459"/>
    <lineage>
        <taxon>Bacteria</taxon>
        <taxon>Bacillati</taxon>
        <taxon>Actinomycetota</taxon>
        <taxon>Actinomycetes</taxon>
        <taxon>Micrococcales</taxon>
        <taxon>Promicromonosporaceae</taxon>
        <taxon>Xylanimonas</taxon>
    </lineage>
</organism>
<gene>
    <name evidence="2" type="ORF">ET495_10380</name>
</gene>
<dbReference type="Proteomes" id="UP000291758">
    <property type="component" value="Chromosome"/>
</dbReference>
<accession>A0A4P6ETA7</accession>
<evidence type="ECO:0008006" key="4">
    <source>
        <dbReference type="Google" id="ProtNLM"/>
    </source>
</evidence>
<reference evidence="2 3" key="1">
    <citation type="submission" date="2019-01" db="EMBL/GenBank/DDBJ databases">
        <title>Genome sequencing of strain 2JSPR-7.</title>
        <authorList>
            <person name="Heo J."/>
            <person name="Kim S.-J."/>
            <person name="Kim J.-S."/>
            <person name="Hong S.-B."/>
            <person name="Kwon S.-W."/>
        </authorList>
    </citation>
    <scope>NUCLEOTIDE SEQUENCE [LARGE SCALE GENOMIC DNA]</scope>
    <source>
        <strain evidence="2 3">2JSPR-7</strain>
    </source>
</reference>
<protein>
    <recommendedName>
        <fullName evidence="4">Alternate-type signal peptide domain-containing protein</fullName>
    </recommendedName>
</protein>
<keyword evidence="3" id="KW-1185">Reference proteome</keyword>
<evidence type="ECO:0000313" key="3">
    <source>
        <dbReference type="Proteomes" id="UP000291758"/>
    </source>
</evidence>
<dbReference type="AlphaFoldDB" id="A0A4P6ETA7"/>
<sequence length="251" mass="26209">MSSTTPVIVMTEERRRGRGPLWVAAAAVLVLGGGSTFAYWHDAQTYTGGSIVSGTLDVSPVGEMQFWDVSADRADATTALPGTLPDGEDDGPDAVFGHEIDDPSAWRMSPEDRVGVTVTADVTLEGDNLVAALTLDGSTGIDLASDGVTYTYAVYRDGATLVAPKPLTDLSAPLLYLSAATDGQEAGADDADGSTVLAMTDGQTTDRLTVLVTATFDADAQQFMSKTYTFANVQLSLEQVRTQGLGSFVAP</sequence>
<feature type="transmembrane region" description="Helical" evidence="1">
    <location>
        <begin position="21"/>
        <end position="40"/>
    </location>
</feature>
<keyword evidence="1" id="KW-0812">Transmembrane</keyword>
<evidence type="ECO:0000256" key="1">
    <source>
        <dbReference type="SAM" id="Phobius"/>
    </source>
</evidence>
<dbReference type="KEGG" id="xyl:ET495_10380"/>
<dbReference type="InterPro" id="IPR023833">
    <property type="entry name" value="Signal_pept_SipW-depend-type"/>
</dbReference>
<name>A0A4P6ETA7_9MICO</name>
<dbReference type="OrthoDB" id="4828659at2"/>
<dbReference type="EMBL" id="CP035495">
    <property type="protein sequence ID" value="QAY63587.1"/>
    <property type="molecule type" value="Genomic_DNA"/>
</dbReference>
<dbReference type="NCBIfam" id="TIGR04088">
    <property type="entry name" value="cognate_SipW"/>
    <property type="match status" value="1"/>
</dbReference>
<dbReference type="RefSeq" id="WP_129204749.1">
    <property type="nucleotide sequence ID" value="NZ_CP035495.1"/>
</dbReference>
<evidence type="ECO:0000313" key="2">
    <source>
        <dbReference type="EMBL" id="QAY63587.1"/>
    </source>
</evidence>
<keyword evidence="1" id="KW-1133">Transmembrane helix</keyword>
<proteinExistence type="predicted"/>
<keyword evidence="1" id="KW-0472">Membrane</keyword>